<dbReference type="InterPro" id="IPR013525">
    <property type="entry name" value="ABC2_TM"/>
</dbReference>
<feature type="transmembrane region" description="Helical" evidence="5">
    <location>
        <begin position="357"/>
        <end position="378"/>
    </location>
</feature>
<dbReference type="GO" id="GO:0016020">
    <property type="term" value="C:membrane"/>
    <property type="evidence" value="ECO:0007669"/>
    <property type="project" value="UniProtKB-SubCell"/>
</dbReference>
<feature type="transmembrane region" description="Helical" evidence="5">
    <location>
        <begin position="20"/>
        <end position="43"/>
    </location>
</feature>
<evidence type="ECO:0000256" key="4">
    <source>
        <dbReference type="ARBA" id="ARBA00023136"/>
    </source>
</evidence>
<evidence type="ECO:0000256" key="5">
    <source>
        <dbReference type="SAM" id="Phobius"/>
    </source>
</evidence>
<reference evidence="7 8" key="1">
    <citation type="submission" date="2020-09" db="EMBL/GenBank/DDBJ databases">
        <title>Pseudoxanthomonas sp. CAU 1598 isolated from sand of Yaerae Beach.</title>
        <authorList>
            <person name="Kim W."/>
        </authorList>
    </citation>
    <scope>NUCLEOTIDE SEQUENCE [LARGE SCALE GENOMIC DNA]</scope>
    <source>
        <strain evidence="7 8">CAU 1598</strain>
    </source>
</reference>
<dbReference type="RefSeq" id="WP_192027815.1">
    <property type="nucleotide sequence ID" value="NZ_JACYTR010000002.1"/>
</dbReference>
<proteinExistence type="predicted"/>
<keyword evidence="4 5" id="KW-0472">Membrane</keyword>
<accession>A0AAW3ZDY8</accession>
<keyword evidence="2 5" id="KW-0812">Transmembrane</keyword>
<evidence type="ECO:0000313" key="7">
    <source>
        <dbReference type="EMBL" id="MBD8524475.1"/>
    </source>
</evidence>
<keyword evidence="8" id="KW-1185">Reference proteome</keyword>
<feature type="transmembrane region" description="Helical" evidence="5">
    <location>
        <begin position="416"/>
        <end position="435"/>
    </location>
</feature>
<dbReference type="AlphaFoldDB" id="A0AAW3ZDY8"/>
<feature type="domain" description="ABC-2 type transporter transmembrane" evidence="6">
    <location>
        <begin position="19"/>
        <end position="434"/>
    </location>
</feature>
<dbReference type="Pfam" id="PF12698">
    <property type="entry name" value="ABC2_membrane_3"/>
    <property type="match status" value="1"/>
</dbReference>
<feature type="transmembrane region" description="Helical" evidence="5">
    <location>
        <begin position="385"/>
        <end position="404"/>
    </location>
</feature>
<keyword evidence="3 5" id="KW-1133">Transmembrane helix</keyword>
<dbReference type="GO" id="GO:0140359">
    <property type="term" value="F:ABC-type transporter activity"/>
    <property type="evidence" value="ECO:0007669"/>
    <property type="project" value="InterPro"/>
</dbReference>
<dbReference type="Proteomes" id="UP000613768">
    <property type="component" value="Unassembled WGS sequence"/>
</dbReference>
<evidence type="ECO:0000313" key="8">
    <source>
        <dbReference type="Proteomes" id="UP000613768"/>
    </source>
</evidence>
<protein>
    <submittedName>
        <fullName evidence="7">ABC transporter permease</fullName>
    </submittedName>
</protein>
<feature type="transmembrane region" description="Helical" evidence="5">
    <location>
        <begin position="290"/>
        <end position="313"/>
    </location>
</feature>
<evidence type="ECO:0000256" key="1">
    <source>
        <dbReference type="ARBA" id="ARBA00004141"/>
    </source>
</evidence>
<evidence type="ECO:0000256" key="2">
    <source>
        <dbReference type="ARBA" id="ARBA00022692"/>
    </source>
</evidence>
<organism evidence="7 8">
    <name type="scientific">Pseudomarimonas arenosa</name>
    <dbReference type="NCBI Taxonomy" id="2774145"/>
    <lineage>
        <taxon>Bacteria</taxon>
        <taxon>Pseudomonadati</taxon>
        <taxon>Pseudomonadota</taxon>
        <taxon>Gammaproteobacteria</taxon>
        <taxon>Lysobacterales</taxon>
        <taxon>Lysobacteraceae</taxon>
        <taxon>Pseudomarimonas</taxon>
    </lineage>
</organism>
<dbReference type="EMBL" id="JACYTR010000002">
    <property type="protein sequence ID" value="MBD8524475.1"/>
    <property type="molecule type" value="Genomic_DNA"/>
</dbReference>
<feature type="transmembrane region" description="Helical" evidence="5">
    <location>
        <begin position="236"/>
        <end position="256"/>
    </location>
</feature>
<comment type="caution">
    <text evidence="7">The sequence shown here is derived from an EMBL/GenBank/DDBJ whole genome shotgun (WGS) entry which is preliminary data.</text>
</comment>
<dbReference type="PANTHER" id="PTHR43471:SF3">
    <property type="entry name" value="ABC TRANSPORTER PERMEASE PROTEIN NATB"/>
    <property type="match status" value="1"/>
</dbReference>
<comment type="subcellular location">
    <subcellularLocation>
        <location evidence="1">Membrane</location>
        <topology evidence="1">Multi-pass membrane protein</topology>
    </subcellularLocation>
</comment>
<evidence type="ECO:0000256" key="3">
    <source>
        <dbReference type="ARBA" id="ARBA00022989"/>
    </source>
</evidence>
<evidence type="ECO:0000259" key="6">
    <source>
        <dbReference type="Pfam" id="PF12698"/>
    </source>
</evidence>
<gene>
    <name evidence="7" type="ORF">IFO71_01865</name>
</gene>
<dbReference type="PANTHER" id="PTHR43471">
    <property type="entry name" value="ABC TRANSPORTER PERMEASE"/>
    <property type="match status" value="1"/>
</dbReference>
<name>A0AAW3ZDY8_9GAMM</name>
<sequence>MNKILQVARREFVATVMTKAFLFGLLIVPAMMVLMIWLLPFLINQKAPPIEGEIALLDRSGVVAEAAKQHLSPEGFASRRRDFEARFDAAMPGGVRKVVDSDLARSKIDEGLAQVLGEVPKLRVHVLADDAALEAAKEQLRQSERQKDSKLLAIIEIEADAVDAEAAALGSYLLYVRDKLDVRLLDELRDGMKQALVASRLGARQLDPAEVRRLTSVPRVAPIKLSAQGDSKRNEIASALLPMAFMVLMFIAVMTAGQQLMTSTIEEKASRVVELLLAAVSPTELMAGKILGQLAVGALMLALYGAIGLLGLISFAAMGLLDLSLLFYLFVFFLIAYVTLASLMAAIGAAVNELREAQTLLTPVILTMVFPMMLWMPISRDPNSMLAMVTSILPPTGPFVMIIRMSSSSPPPMWEVWLSIGLGILGAWLAVWFAGKVFRIGLLMHGKPPSFMTLLRWARMA</sequence>
<feature type="transmembrane region" description="Helical" evidence="5">
    <location>
        <begin position="325"/>
        <end position="351"/>
    </location>
</feature>